<sequence>MPLSIHLVRQASGVSAISVQKCFTIASQLLARASSSDAASNHDTSGNKSTESPQQSNQDTPKVKKKTQAELDKELELKMQGLSGDGGESGVEMEDGQPVSMKRSVRNNMFRYI</sequence>
<evidence type="ECO:0000313" key="2">
    <source>
        <dbReference type="EMBL" id="KAF2656661.1"/>
    </source>
</evidence>
<reference evidence="2" key="1">
    <citation type="journal article" date="2020" name="Stud. Mycol.">
        <title>101 Dothideomycetes genomes: a test case for predicting lifestyles and emergence of pathogens.</title>
        <authorList>
            <person name="Haridas S."/>
            <person name="Albert R."/>
            <person name="Binder M."/>
            <person name="Bloem J."/>
            <person name="Labutti K."/>
            <person name="Salamov A."/>
            <person name="Andreopoulos B."/>
            <person name="Baker S."/>
            <person name="Barry K."/>
            <person name="Bills G."/>
            <person name="Bluhm B."/>
            <person name="Cannon C."/>
            <person name="Castanera R."/>
            <person name="Culley D."/>
            <person name="Daum C."/>
            <person name="Ezra D."/>
            <person name="Gonzalez J."/>
            <person name="Henrissat B."/>
            <person name="Kuo A."/>
            <person name="Liang C."/>
            <person name="Lipzen A."/>
            <person name="Lutzoni F."/>
            <person name="Magnuson J."/>
            <person name="Mondo S."/>
            <person name="Nolan M."/>
            <person name="Ohm R."/>
            <person name="Pangilinan J."/>
            <person name="Park H.-J."/>
            <person name="Ramirez L."/>
            <person name="Alfaro M."/>
            <person name="Sun H."/>
            <person name="Tritt A."/>
            <person name="Yoshinaga Y."/>
            <person name="Zwiers L.-H."/>
            <person name="Turgeon B."/>
            <person name="Goodwin S."/>
            <person name="Spatafora J."/>
            <person name="Crous P."/>
            <person name="Grigoriev I."/>
        </authorList>
    </citation>
    <scope>NUCLEOTIDE SEQUENCE</scope>
    <source>
        <strain evidence="2">CBS 122681</strain>
    </source>
</reference>
<dbReference type="OrthoDB" id="2157103at2759"/>
<feature type="region of interest" description="Disordered" evidence="1">
    <location>
        <begin position="33"/>
        <end position="102"/>
    </location>
</feature>
<feature type="compositionally biased region" description="Basic and acidic residues" evidence="1">
    <location>
        <begin position="67"/>
        <end position="77"/>
    </location>
</feature>
<evidence type="ECO:0000256" key="1">
    <source>
        <dbReference type="SAM" id="MobiDB-lite"/>
    </source>
</evidence>
<evidence type="ECO:0000313" key="3">
    <source>
        <dbReference type="Proteomes" id="UP000799324"/>
    </source>
</evidence>
<name>A0A6A6TBN0_9PLEO</name>
<dbReference type="AlphaFoldDB" id="A0A6A6TBN0"/>
<organism evidence="2 3">
    <name type="scientific">Lophiostoma macrostomum CBS 122681</name>
    <dbReference type="NCBI Taxonomy" id="1314788"/>
    <lineage>
        <taxon>Eukaryota</taxon>
        <taxon>Fungi</taxon>
        <taxon>Dikarya</taxon>
        <taxon>Ascomycota</taxon>
        <taxon>Pezizomycotina</taxon>
        <taxon>Dothideomycetes</taxon>
        <taxon>Pleosporomycetidae</taxon>
        <taxon>Pleosporales</taxon>
        <taxon>Lophiostomataceae</taxon>
        <taxon>Lophiostoma</taxon>
    </lineage>
</organism>
<protein>
    <submittedName>
        <fullName evidence="2">Uncharacterized protein</fullName>
    </submittedName>
</protein>
<gene>
    <name evidence="2" type="ORF">K491DRAFT_370637</name>
</gene>
<accession>A0A6A6TBN0</accession>
<keyword evidence="3" id="KW-1185">Reference proteome</keyword>
<feature type="compositionally biased region" description="Polar residues" evidence="1">
    <location>
        <begin position="41"/>
        <end position="60"/>
    </location>
</feature>
<dbReference type="Proteomes" id="UP000799324">
    <property type="component" value="Unassembled WGS sequence"/>
</dbReference>
<proteinExistence type="predicted"/>
<dbReference type="EMBL" id="MU004334">
    <property type="protein sequence ID" value="KAF2656661.1"/>
    <property type="molecule type" value="Genomic_DNA"/>
</dbReference>